<gene>
    <name evidence="5" type="ORF">GCM10023333_16210</name>
</gene>
<dbReference type="InterPro" id="IPR039422">
    <property type="entry name" value="MarR/SlyA-like"/>
</dbReference>
<keyword evidence="6" id="KW-1185">Reference proteome</keyword>
<dbReference type="PROSITE" id="PS01117">
    <property type="entry name" value="HTH_MARR_1"/>
    <property type="match status" value="1"/>
</dbReference>
<dbReference type="Gene3D" id="1.10.10.10">
    <property type="entry name" value="Winged helix-like DNA-binding domain superfamily/Winged helix DNA-binding domain"/>
    <property type="match status" value="1"/>
</dbReference>
<keyword evidence="1" id="KW-0805">Transcription regulation</keyword>
<dbReference type="PRINTS" id="PR00598">
    <property type="entry name" value="HTHMARR"/>
</dbReference>
<feature type="domain" description="HTH marR-type" evidence="4">
    <location>
        <begin position="3"/>
        <end position="137"/>
    </location>
</feature>
<comment type="caution">
    <text evidence="5">The sequence shown here is derived from an EMBL/GenBank/DDBJ whole genome shotgun (WGS) entry which is preliminary data.</text>
</comment>
<dbReference type="SMART" id="SM00347">
    <property type="entry name" value="HTH_MARR"/>
    <property type="match status" value="1"/>
</dbReference>
<accession>A0ABP9EMM4</accession>
<dbReference type="Proteomes" id="UP001499988">
    <property type="component" value="Unassembled WGS sequence"/>
</dbReference>
<keyword evidence="2" id="KW-0238">DNA-binding</keyword>
<reference evidence="6" key="1">
    <citation type="journal article" date="2019" name="Int. J. Syst. Evol. Microbiol.">
        <title>The Global Catalogue of Microorganisms (GCM) 10K type strain sequencing project: providing services to taxonomists for standard genome sequencing and annotation.</title>
        <authorList>
            <consortium name="The Broad Institute Genomics Platform"/>
            <consortium name="The Broad Institute Genome Sequencing Center for Infectious Disease"/>
            <person name="Wu L."/>
            <person name="Ma J."/>
        </authorList>
    </citation>
    <scope>NUCLEOTIDE SEQUENCE [LARGE SCALE GENOMIC DNA]</scope>
    <source>
        <strain evidence="6">JCM 18401</strain>
    </source>
</reference>
<dbReference type="Pfam" id="PF01047">
    <property type="entry name" value="MarR"/>
    <property type="match status" value="1"/>
</dbReference>
<dbReference type="InterPro" id="IPR023187">
    <property type="entry name" value="Tscrpt_reg_MarR-type_CS"/>
</dbReference>
<dbReference type="PROSITE" id="PS50995">
    <property type="entry name" value="HTH_MARR_2"/>
    <property type="match status" value="1"/>
</dbReference>
<evidence type="ECO:0000259" key="4">
    <source>
        <dbReference type="PROSITE" id="PS50995"/>
    </source>
</evidence>
<organism evidence="5 6">
    <name type="scientific">Ferrimonas pelagia</name>
    <dbReference type="NCBI Taxonomy" id="1177826"/>
    <lineage>
        <taxon>Bacteria</taxon>
        <taxon>Pseudomonadati</taxon>
        <taxon>Pseudomonadota</taxon>
        <taxon>Gammaproteobacteria</taxon>
        <taxon>Alteromonadales</taxon>
        <taxon>Ferrimonadaceae</taxon>
        <taxon>Ferrimonas</taxon>
    </lineage>
</organism>
<sequence length="142" mass="16324">MSEQALLGSLFRLAHSLKKQTHQYIEEMDLSIAPMHVRVMKIIQHRAPCTANDVVQYLSRDKAQVTRLLKTLLEEDLIKRIPNPNDKRSQLLSVTSMGEAIMEQIEDSDRITFATMTRNLSEQEIAEFQRVATIMAQNLTKQ</sequence>
<dbReference type="InterPro" id="IPR000835">
    <property type="entry name" value="HTH_MarR-typ"/>
</dbReference>
<evidence type="ECO:0000313" key="6">
    <source>
        <dbReference type="Proteomes" id="UP001499988"/>
    </source>
</evidence>
<evidence type="ECO:0000256" key="2">
    <source>
        <dbReference type="ARBA" id="ARBA00023125"/>
    </source>
</evidence>
<dbReference type="PANTHER" id="PTHR33164:SF43">
    <property type="entry name" value="HTH-TYPE TRANSCRIPTIONAL REPRESSOR YETL"/>
    <property type="match status" value="1"/>
</dbReference>
<evidence type="ECO:0000256" key="1">
    <source>
        <dbReference type="ARBA" id="ARBA00023015"/>
    </source>
</evidence>
<proteinExistence type="predicted"/>
<dbReference type="InterPro" id="IPR036390">
    <property type="entry name" value="WH_DNA-bd_sf"/>
</dbReference>
<dbReference type="InterPro" id="IPR036388">
    <property type="entry name" value="WH-like_DNA-bd_sf"/>
</dbReference>
<name>A0ABP9EMM4_9GAMM</name>
<dbReference type="RefSeq" id="WP_345334851.1">
    <property type="nucleotide sequence ID" value="NZ_BAABJZ010000023.1"/>
</dbReference>
<evidence type="ECO:0000256" key="3">
    <source>
        <dbReference type="ARBA" id="ARBA00023163"/>
    </source>
</evidence>
<dbReference type="PANTHER" id="PTHR33164">
    <property type="entry name" value="TRANSCRIPTIONAL REGULATOR, MARR FAMILY"/>
    <property type="match status" value="1"/>
</dbReference>
<keyword evidence="3" id="KW-0804">Transcription</keyword>
<dbReference type="EMBL" id="BAABJZ010000023">
    <property type="protein sequence ID" value="GAA4882708.1"/>
    <property type="molecule type" value="Genomic_DNA"/>
</dbReference>
<dbReference type="SUPFAM" id="SSF46785">
    <property type="entry name" value="Winged helix' DNA-binding domain"/>
    <property type="match status" value="1"/>
</dbReference>
<evidence type="ECO:0000313" key="5">
    <source>
        <dbReference type="EMBL" id="GAA4882708.1"/>
    </source>
</evidence>
<protein>
    <submittedName>
        <fullName evidence="5">MarR family transcriptional regulator</fullName>
    </submittedName>
</protein>